<dbReference type="PROSITE" id="PS50975">
    <property type="entry name" value="ATP_GRASP"/>
    <property type="match status" value="1"/>
</dbReference>
<keyword evidence="3" id="KW-0472">Membrane</keyword>
<evidence type="ECO:0000256" key="3">
    <source>
        <dbReference type="SAM" id="Phobius"/>
    </source>
</evidence>
<dbReference type="RefSeq" id="WP_052673815.1">
    <property type="nucleotide sequence ID" value="NZ_LN614827.1"/>
</dbReference>
<keyword evidence="2" id="KW-0067">ATP-binding</keyword>
<dbReference type="HOGENOM" id="CLU_065785_0_0_6"/>
<keyword evidence="1" id="KW-0464">Manganese</keyword>
<evidence type="ECO:0000256" key="2">
    <source>
        <dbReference type="PROSITE-ProRule" id="PRU00409"/>
    </source>
</evidence>
<dbReference type="GO" id="GO:0005737">
    <property type="term" value="C:cytoplasm"/>
    <property type="evidence" value="ECO:0007669"/>
    <property type="project" value="TreeGrafter"/>
</dbReference>
<gene>
    <name evidence="5" type="ORF">LFA_0392</name>
</gene>
<dbReference type="InterPro" id="IPR013815">
    <property type="entry name" value="ATP_grasp_subdomain_1"/>
</dbReference>
<dbReference type="AlphaFoldDB" id="A0A098G1J8"/>
<dbReference type="Gene3D" id="3.30.1490.20">
    <property type="entry name" value="ATP-grasp fold, A domain"/>
    <property type="match status" value="1"/>
</dbReference>
<dbReference type="GO" id="GO:0018169">
    <property type="term" value="F:ribosomal S6-glutamic acid ligase activity"/>
    <property type="evidence" value="ECO:0007669"/>
    <property type="project" value="TreeGrafter"/>
</dbReference>
<keyword evidence="3" id="KW-0812">Transmembrane</keyword>
<dbReference type="OrthoDB" id="9803907at2"/>
<evidence type="ECO:0000313" key="6">
    <source>
        <dbReference type="Proteomes" id="UP000032430"/>
    </source>
</evidence>
<dbReference type="EMBL" id="LN614827">
    <property type="protein sequence ID" value="CEG55861.1"/>
    <property type="molecule type" value="Genomic_DNA"/>
</dbReference>
<protein>
    <submittedName>
        <fullName evidence="5">Putative cyanophycin synthase</fullName>
    </submittedName>
</protein>
<feature type="domain" description="ATP-grasp" evidence="4">
    <location>
        <begin position="62"/>
        <end position="276"/>
    </location>
</feature>
<evidence type="ECO:0000256" key="1">
    <source>
        <dbReference type="ARBA" id="ARBA00023211"/>
    </source>
</evidence>
<name>A0A098G1J8_9GAMM</name>
<dbReference type="PANTHER" id="PTHR21621:SF0">
    <property type="entry name" value="BETA-CITRYLGLUTAMATE SYNTHASE B-RELATED"/>
    <property type="match status" value="1"/>
</dbReference>
<accession>A0A098G1J8</accession>
<dbReference type="KEGG" id="lfa:LFA_0392"/>
<keyword evidence="3" id="KW-1133">Transmembrane helix</keyword>
<dbReference type="Proteomes" id="UP000032430">
    <property type="component" value="Chromosome I"/>
</dbReference>
<evidence type="ECO:0000259" key="4">
    <source>
        <dbReference type="PROSITE" id="PS50975"/>
    </source>
</evidence>
<sequence>MDRNVKLFHQGAMDLHLPCTYIPELGYLRVELGRKHYYFVYSISPMNQGASVYLSKHKYALNKLLQRAGFPVPKATAFNKERWSQKPLDQLVKHLNFPLVAKPMMNTVRGKDVLCNIQDLEMLSTYLSTFFDKYKYVQIEEFHTNLKEYRVLILKNRVIGVLERTAAHLVGDGIHNVEELIEIRNAERIRLSKELTISPLKFDIEHQNCLKEQGLSLQSIIPEGHKIRLGYTVNTGRDGDIFSLGKKIHPTNAKHLCQAAQVIGLNYVGFDVLCENINVPFRPNRWIIIEANYCADTTLHEIPNQGIRAVVTKKILKQLIYRHPLSYFYHLCLRSRLSIYFKSGMMTLLVLSLIISSFIR</sequence>
<evidence type="ECO:0000313" key="5">
    <source>
        <dbReference type="EMBL" id="CEG55861.1"/>
    </source>
</evidence>
<keyword evidence="2" id="KW-0547">Nucleotide-binding</keyword>
<dbReference type="InterPro" id="IPR011761">
    <property type="entry name" value="ATP-grasp"/>
</dbReference>
<dbReference type="GO" id="GO:0046872">
    <property type="term" value="F:metal ion binding"/>
    <property type="evidence" value="ECO:0007669"/>
    <property type="project" value="InterPro"/>
</dbReference>
<dbReference type="SUPFAM" id="SSF56059">
    <property type="entry name" value="Glutathione synthetase ATP-binding domain-like"/>
    <property type="match status" value="1"/>
</dbReference>
<dbReference type="GO" id="GO:0005524">
    <property type="term" value="F:ATP binding"/>
    <property type="evidence" value="ECO:0007669"/>
    <property type="project" value="UniProtKB-UniRule"/>
</dbReference>
<feature type="transmembrane region" description="Helical" evidence="3">
    <location>
        <begin position="339"/>
        <end position="359"/>
    </location>
</feature>
<dbReference type="Gene3D" id="3.30.470.20">
    <property type="entry name" value="ATP-grasp fold, B domain"/>
    <property type="match status" value="1"/>
</dbReference>
<dbReference type="PANTHER" id="PTHR21621">
    <property type="entry name" value="RIBOSOMAL PROTEIN S6 MODIFICATION PROTEIN"/>
    <property type="match status" value="1"/>
</dbReference>
<dbReference type="GO" id="GO:0009432">
    <property type="term" value="P:SOS response"/>
    <property type="evidence" value="ECO:0007669"/>
    <property type="project" value="TreeGrafter"/>
</dbReference>
<dbReference type="STRING" id="1212491.LFA_0392"/>
<organism evidence="5 6">
    <name type="scientific">Legionella fallonii LLAP-10</name>
    <dbReference type="NCBI Taxonomy" id="1212491"/>
    <lineage>
        <taxon>Bacteria</taxon>
        <taxon>Pseudomonadati</taxon>
        <taxon>Pseudomonadota</taxon>
        <taxon>Gammaproteobacteria</taxon>
        <taxon>Legionellales</taxon>
        <taxon>Legionellaceae</taxon>
        <taxon>Legionella</taxon>
    </lineage>
</organism>
<proteinExistence type="predicted"/>
<keyword evidence="6" id="KW-1185">Reference proteome</keyword>
<reference evidence="6" key="1">
    <citation type="submission" date="2014-09" db="EMBL/GenBank/DDBJ databases">
        <authorList>
            <person name="Gomez-Valero L."/>
        </authorList>
    </citation>
    <scope>NUCLEOTIDE SEQUENCE [LARGE SCALE GENOMIC DNA]</scope>
    <source>
        <strain evidence="6">ATCC700992</strain>
    </source>
</reference>